<dbReference type="EMBL" id="WNWS01000514">
    <property type="protein sequence ID" value="KAE9966490.1"/>
    <property type="molecule type" value="Genomic_DNA"/>
</dbReference>
<feature type="domain" description="Carrier" evidence="4">
    <location>
        <begin position="136"/>
        <end position="213"/>
    </location>
</feature>
<dbReference type="InterPro" id="IPR036291">
    <property type="entry name" value="NAD(P)-bd_dom_sf"/>
</dbReference>
<gene>
    <name evidence="5" type="ORF">EG328_008894</name>
</gene>
<accession>A0A8H3YMQ7</accession>
<dbReference type="PROSITE" id="PS50075">
    <property type="entry name" value="CARRIER"/>
    <property type="match status" value="1"/>
</dbReference>
<dbReference type="InterPro" id="IPR050444">
    <property type="entry name" value="Polyketide_Synthase"/>
</dbReference>
<dbReference type="GO" id="GO:0016740">
    <property type="term" value="F:transferase activity"/>
    <property type="evidence" value="ECO:0007669"/>
    <property type="project" value="UniProtKB-KW"/>
</dbReference>
<dbReference type="Proteomes" id="UP000447873">
    <property type="component" value="Unassembled WGS sequence"/>
</dbReference>
<dbReference type="SUPFAM" id="SSF47336">
    <property type="entry name" value="ACP-like"/>
    <property type="match status" value="1"/>
</dbReference>
<keyword evidence="1" id="KW-0596">Phosphopantetheine</keyword>
<evidence type="ECO:0000256" key="3">
    <source>
        <dbReference type="ARBA" id="ARBA00022679"/>
    </source>
</evidence>
<keyword evidence="2" id="KW-0597">Phosphoprotein</keyword>
<reference evidence="5 6" key="1">
    <citation type="submission" date="2018-12" db="EMBL/GenBank/DDBJ databases">
        <title>Venturia inaequalis Genome Resource.</title>
        <authorList>
            <person name="Lichtner F.J."/>
        </authorList>
    </citation>
    <scope>NUCLEOTIDE SEQUENCE [LARGE SCALE GENOMIC DNA]</scope>
    <source>
        <strain evidence="5 6">120213</strain>
    </source>
</reference>
<dbReference type="InterPro" id="IPR020806">
    <property type="entry name" value="PKS_PP-bd"/>
</dbReference>
<evidence type="ECO:0000256" key="1">
    <source>
        <dbReference type="ARBA" id="ARBA00022450"/>
    </source>
</evidence>
<dbReference type="Gene3D" id="3.40.50.720">
    <property type="entry name" value="NAD(P)-binding Rossmann-like Domain"/>
    <property type="match status" value="1"/>
</dbReference>
<evidence type="ECO:0000313" key="6">
    <source>
        <dbReference type="Proteomes" id="UP000447873"/>
    </source>
</evidence>
<organism evidence="5 6">
    <name type="scientific">Venturia inaequalis</name>
    <name type="common">Apple scab fungus</name>
    <dbReference type="NCBI Taxonomy" id="5025"/>
    <lineage>
        <taxon>Eukaryota</taxon>
        <taxon>Fungi</taxon>
        <taxon>Dikarya</taxon>
        <taxon>Ascomycota</taxon>
        <taxon>Pezizomycotina</taxon>
        <taxon>Dothideomycetes</taxon>
        <taxon>Pleosporomycetidae</taxon>
        <taxon>Venturiales</taxon>
        <taxon>Venturiaceae</taxon>
        <taxon>Venturia</taxon>
    </lineage>
</organism>
<proteinExistence type="predicted"/>
<dbReference type="AlphaFoldDB" id="A0A8H3YMQ7"/>
<protein>
    <recommendedName>
        <fullName evidence="4">Carrier domain-containing protein</fullName>
    </recommendedName>
</protein>
<evidence type="ECO:0000256" key="2">
    <source>
        <dbReference type="ARBA" id="ARBA00022553"/>
    </source>
</evidence>
<dbReference type="PANTHER" id="PTHR45681:SF6">
    <property type="entry name" value="POLYKETIDE SYNTHASE 37"/>
    <property type="match status" value="1"/>
</dbReference>
<dbReference type="GO" id="GO:0031177">
    <property type="term" value="F:phosphopantetheine binding"/>
    <property type="evidence" value="ECO:0007669"/>
    <property type="project" value="InterPro"/>
</dbReference>
<dbReference type="InterPro" id="IPR013968">
    <property type="entry name" value="PKS_KR"/>
</dbReference>
<dbReference type="SUPFAM" id="SSF51735">
    <property type="entry name" value="NAD(P)-binding Rossmann-fold domains"/>
    <property type="match status" value="1"/>
</dbReference>
<evidence type="ECO:0000313" key="5">
    <source>
        <dbReference type="EMBL" id="KAE9966490.1"/>
    </source>
</evidence>
<name>A0A8H3YMQ7_VENIN</name>
<dbReference type="Gene3D" id="1.10.1200.10">
    <property type="entry name" value="ACP-like"/>
    <property type="match status" value="1"/>
</dbReference>
<evidence type="ECO:0000259" key="4">
    <source>
        <dbReference type="PROSITE" id="PS50075"/>
    </source>
</evidence>
<keyword evidence="3" id="KW-0808">Transferase</keyword>
<dbReference type="InterPro" id="IPR036736">
    <property type="entry name" value="ACP-like_sf"/>
</dbReference>
<dbReference type="Pfam" id="PF23297">
    <property type="entry name" value="ACP_SdgA_C"/>
    <property type="match status" value="1"/>
</dbReference>
<dbReference type="Pfam" id="PF08659">
    <property type="entry name" value="KR"/>
    <property type="match status" value="1"/>
</dbReference>
<sequence>MLSSVTGIIGNRGLGNYTAGSCFQDTFAHHLRSQGIRASTIDLASVKGVGYAARRFGDGPAVKEVDLMTPEEVHDLINYHITSSNSQNCQTIGGLISSATFAERNIQEPAFMSDPLFCHLRATQGHTKVNRESMQAAGSIITQAIAEKMSSMMSLAAADVDTSQSLSIYGVDSLVAVGLRSWFGKADGADVSILDILGRISIGELGMIAAQKSTLVAVKEMKG</sequence>
<dbReference type="SMART" id="SM00823">
    <property type="entry name" value="PKS_PP"/>
    <property type="match status" value="1"/>
</dbReference>
<comment type="caution">
    <text evidence="5">The sequence shown here is derived from an EMBL/GenBank/DDBJ whole genome shotgun (WGS) entry which is preliminary data.</text>
</comment>
<dbReference type="InterPro" id="IPR009081">
    <property type="entry name" value="PP-bd_ACP"/>
</dbReference>
<dbReference type="PANTHER" id="PTHR45681">
    <property type="entry name" value="POLYKETIDE SYNTHASE 44-RELATED"/>
    <property type="match status" value="1"/>
</dbReference>